<keyword evidence="3" id="KW-1185">Reference proteome</keyword>
<evidence type="ECO:0000313" key="2">
    <source>
        <dbReference type="EMBL" id="KVI04673.1"/>
    </source>
</evidence>
<reference evidence="2 3" key="1">
    <citation type="journal article" date="2016" name="Sci. Rep.">
        <title>The genome sequence of the outbreeding globe artichoke constructed de novo incorporating a phase-aware low-pass sequencing strategy of F1 progeny.</title>
        <authorList>
            <person name="Scaglione D."/>
            <person name="Reyes-Chin-Wo S."/>
            <person name="Acquadro A."/>
            <person name="Froenicke L."/>
            <person name="Portis E."/>
            <person name="Beitel C."/>
            <person name="Tirone M."/>
            <person name="Mauro R."/>
            <person name="Lo Monaco A."/>
            <person name="Mauromicale G."/>
            <person name="Faccioli P."/>
            <person name="Cattivelli L."/>
            <person name="Rieseberg L."/>
            <person name="Michelmore R."/>
            <person name="Lanteri S."/>
        </authorList>
    </citation>
    <scope>NUCLEOTIDE SEQUENCE [LARGE SCALE GENOMIC DNA]</scope>
    <source>
        <strain evidence="2">2C</strain>
    </source>
</reference>
<evidence type="ECO:0000256" key="1">
    <source>
        <dbReference type="SAM" id="MobiDB-lite"/>
    </source>
</evidence>
<protein>
    <submittedName>
        <fullName evidence="2">Uncharacterized protein</fullName>
    </submittedName>
</protein>
<name>A0A103Y8X5_CYNCS</name>
<dbReference type="STRING" id="59895.A0A103Y8X5"/>
<sequence>MTSPWVEETENPSPTQWLDRFGSALDGNDLNTRQFSNSIFGPNDHIHDVATIRPSDYNRPRKDEPSWGNTPNARKQEITKSRVEIRQPAVHKLVNQIRSSPFRNRTSLDSQSGSAFYSSSAVSIKCNGKNFQPLPPCSDAKNTVVAMAMAMAMAHPLIVSNQNFGSETTRFDLFNLIVKRTGNKRIMSQLGSSHLSH</sequence>
<comment type="caution">
    <text evidence="2">The sequence shown here is derived from an EMBL/GenBank/DDBJ whole genome shotgun (WGS) entry which is preliminary data.</text>
</comment>
<gene>
    <name evidence="2" type="ORF">Ccrd_017009</name>
</gene>
<dbReference type="Proteomes" id="UP000243975">
    <property type="component" value="Unassembled WGS sequence"/>
</dbReference>
<organism evidence="2 3">
    <name type="scientific">Cynara cardunculus var. scolymus</name>
    <name type="common">Globe artichoke</name>
    <name type="synonym">Cynara scolymus</name>
    <dbReference type="NCBI Taxonomy" id="59895"/>
    <lineage>
        <taxon>Eukaryota</taxon>
        <taxon>Viridiplantae</taxon>
        <taxon>Streptophyta</taxon>
        <taxon>Embryophyta</taxon>
        <taxon>Tracheophyta</taxon>
        <taxon>Spermatophyta</taxon>
        <taxon>Magnoliopsida</taxon>
        <taxon>eudicotyledons</taxon>
        <taxon>Gunneridae</taxon>
        <taxon>Pentapetalae</taxon>
        <taxon>asterids</taxon>
        <taxon>campanulids</taxon>
        <taxon>Asterales</taxon>
        <taxon>Asteraceae</taxon>
        <taxon>Carduoideae</taxon>
        <taxon>Cardueae</taxon>
        <taxon>Carduinae</taxon>
        <taxon>Cynara</taxon>
    </lineage>
</organism>
<feature type="region of interest" description="Disordered" evidence="1">
    <location>
        <begin position="43"/>
        <end position="81"/>
    </location>
</feature>
<proteinExistence type="predicted"/>
<dbReference type="Gramene" id="KVI04673">
    <property type="protein sequence ID" value="KVI04673"/>
    <property type="gene ID" value="Ccrd_017009"/>
</dbReference>
<accession>A0A103Y8X5</accession>
<dbReference type="AlphaFoldDB" id="A0A103Y8X5"/>
<dbReference type="EMBL" id="LEKV01001941">
    <property type="protein sequence ID" value="KVI04673.1"/>
    <property type="molecule type" value="Genomic_DNA"/>
</dbReference>
<evidence type="ECO:0000313" key="3">
    <source>
        <dbReference type="Proteomes" id="UP000243975"/>
    </source>
</evidence>
<feature type="compositionally biased region" description="Basic and acidic residues" evidence="1">
    <location>
        <begin position="44"/>
        <end position="65"/>
    </location>
</feature>